<dbReference type="GO" id="GO:0042273">
    <property type="term" value="P:ribosomal large subunit biogenesis"/>
    <property type="evidence" value="ECO:0000318"/>
    <property type="project" value="GO_Central"/>
</dbReference>
<dbReference type="Proteomes" id="UP000001064">
    <property type="component" value="Unassembled WGS sequence"/>
</dbReference>
<dbReference type="KEGG" id="dpp:DICPUDRAFT_41400"/>
<dbReference type="GeneID" id="10510474"/>
<dbReference type="AlphaFoldDB" id="F1A008"/>
<sequence length="477" mass="54355">MDITVGCTYGLNKIYNIHKKQPVGLYGTLDSKSELNVMTYGWESENQEDYIFYGYNNGNLKYFNNKEKTLIGELNYEHSIQAIHPLKNDKLLVALNNGSIDVKTFSEPFTSLKPINLPTLNKKKPTTTKNNKNQPQPEPVNTQSFVLNVANNIGGFTMNPSKDKFAFGGKDVNLTIYDLETQSKTYTAKFKHDFLNIQEPVNIFDIKYMNDDKVIIGSGFKLKGYDLRSKNNRDSFLDVSFSKNPIQRIQYTSQKEFYFYASDAGGKLFTFDIRTGKHCGSFKDSVGSIRDVQIHPTLPLLATVGLDRFLRVYNLDSRKMLQKVFLKQRLSGILFSKEEPNESQEDEELWKNLEENNNIVQVKEESGKRAVKVKVTDNMDSDDEVDSDDNNGFDDDDSDEEMDSDEDGLDGSEEDVSEFNIKKENDDSDSDEDNKKSKGNNKKKINKKPVRKPAAPQKSKSSQVLKKKLSGLRKLKK</sequence>
<dbReference type="SMART" id="SM00320">
    <property type="entry name" value="WD40"/>
    <property type="match status" value="1"/>
</dbReference>
<dbReference type="GO" id="GO:0030687">
    <property type="term" value="C:preribosome, large subunit precursor"/>
    <property type="evidence" value="ECO:0000318"/>
    <property type="project" value="GO_Central"/>
</dbReference>
<dbReference type="InterPro" id="IPR015943">
    <property type="entry name" value="WD40/YVTN_repeat-like_dom_sf"/>
</dbReference>
<protein>
    <submittedName>
        <fullName evidence="2">Uncharacterized protein</fullName>
    </submittedName>
</protein>
<dbReference type="eggNOG" id="KOG3881">
    <property type="taxonomic scope" value="Eukaryota"/>
</dbReference>
<proteinExistence type="predicted"/>
<dbReference type="RefSeq" id="XP_003293004.1">
    <property type="nucleotide sequence ID" value="XM_003292956.1"/>
</dbReference>
<feature type="compositionally biased region" description="Basic residues" evidence="1">
    <location>
        <begin position="437"/>
        <end position="451"/>
    </location>
</feature>
<dbReference type="EMBL" id="GL871326">
    <property type="protein sequence ID" value="EGC30475.1"/>
    <property type="molecule type" value="Genomic_DNA"/>
</dbReference>
<dbReference type="SUPFAM" id="SSF50978">
    <property type="entry name" value="WD40 repeat-like"/>
    <property type="match status" value="1"/>
</dbReference>
<dbReference type="InParanoid" id="F1A008"/>
<keyword evidence="3" id="KW-1185">Reference proteome</keyword>
<organism evidence="2 3">
    <name type="scientific">Dictyostelium purpureum</name>
    <name type="common">Slime mold</name>
    <dbReference type="NCBI Taxonomy" id="5786"/>
    <lineage>
        <taxon>Eukaryota</taxon>
        <taxon>Amoebozoa</taxon>
        <taxon>Evosea</taxon>
        <taxon>Eumycetozoa</taxon>
        <taxon>Dictyostelia</taxon>
        <taxon>Dictyosteliales</taxon>
        <taxon>Dictyosteliaceae</taxon>
        <taxon>Dictyostelium</taxon>
    </lineage>
</organism>
<dbReference type="InterPro" id="IPR036322">
    <property type="entry name" value="WD40_repeat_dom_sf"/>
</dbReference>
<feature type="compositionally biased region" description="Acidic residues" evidence="1">
    <location>
        <begin position="379"/>
        <end position="417"/>
    </location>
</feature>
<dbReference type="PANTHER" id="PTHR16038">
    <property type="entry name" value="NOP SEVEN ASSOCIATED PROTEIN 1"/>
    <property type="match status" value="1"/>
</dbReference>
<dbReference type="GO" id="GO:0005730">
    <property type="term" value="C:nucleolus"/>
    <property type="evidence" value="ECO:0000318"/>
    <property type="project" value="GO_Central"/>
</dbReference>
<dbReference type="OrthoDB" id="18388at2759"/>
<dbReference type="FunCoup" id="F1A008">
    <property type="interactions" value="1"/>
</dbReference>
<evidence type="ECO:0000313" key="2">
    <source>
        <dbReference type="EMBL" id="EGC30475.1"/>
    </source>
</evidence>
<feature type="region of interest" description="Disordered" evidence="1">
    <location>
        <begin position="116"/>
        <end position="140"/>
    </location>
</feature>
<evidence type="ECO:0000256" key="1">
    <source>
        <dbReference type="SAM" id="MobiDB-lite"/>
    </source>
</evidence>
<feature type="compositionally biased region" description="Basic residues" evidence="1">
    <location>
        <begin position="465"/>
        <end position="477"/>
    </location>
</feature>
<dbReference type="InterPro" id="IPR001680">
    <property type="entry name" value="WD40_rpt"/>
</dbReference>
<dbReference type="PANTHER" id="PTHR16038:SF4">
    <property type="entry name" value="WD REPEAT-CONTAINING PROTEIN 74"/>
    <property type="match status" value="1"/>
</dbReference>
<dbReference type="Gene3D" id="2.130.10.10">
    <property type="entry name" value="YVTN repeat-like/Quinoprotein amine dehydrogenase"/>
    <property type="match status" value="1"/>
</dbReference>
<dbReference type="STRING" id="5786.F1A008"/>
<name>F1A008_DICPU</name>
<accession>F1A008</accession>
<gene>
    <name evidence="2" type="ORF">DICPUDRAFT_41400</name>
</gene>
<dbReference type="InterPro" id="IPR037379">
    <property type="entry name" value="WDR74/Nsa1"/>
</dbReference>
<dbReference type="VEuPathDB" id="AmoebaDB:DICPUDRAFT_41400"/>
<feature type="region of interest" description="Disordered" evidence="1">
    <location>
        <begin position="362"/>
        <end position="477"/>
    </location>
</feature>
<reference evidence="3" key="1">
    <citation type="journal article" date="2011" name="Genome Biol.">
        <title>Comparative genomics of the social amoebae Dictyostelium discoideum and Dictyostelium purpureum.</title>
        <authorList>
            <consortium name="US DOE Joint Genome Institute (JGI-PGF)"/>
            <person name="Sucgang R."/>
            <person name="Kuo A."/>
            <person name="Tian X."/>
            <person name="Salerno W."/>
            <person name="Parikh A."/>
            <person name="Feasley C.L."/>
            <person name="Dalin E."/>
            <person name="Tu H."/>
            <person name="Huang E."/>
            <person name="Barry K."/>
            <person name="Lindquist E."/>
            <person name="Shapiro H."/>
            <person name="Bruce D."/>
            <person name="Schmutz J."/>
            <person name="Salamov A."/>
            <person name="Fey P."/>
            <person name="Gaudet P."/>
            <person name="Anjard C."/>
            <person name="Babu M.M."/>
            <person name="Basu S."/>
            <person name="Bushmanova Y."/>
            <person name="van der Wel H."/>
            <person name="Katoh-Kurasawa M."/>
            <person name="Dinh C."/>
            <person name="Coutinho P.M."/>
            <person name="Saito T."/>
            <person name="Elias M."/>
            <person name="Schaap P."/>
            <person name="Kay R.R."/>
            <person name="Henrissat B."/>
            <person name="Eichinger L."/>
            <person name="Rivero F."/>
            <person name="Putnam N.H."/>
            <person name="West C.M."/>
            <person name="Loomis W.F."/>
            <person name="Chisholm R.L."/>
            <person name="Shaulsky G."/>
            <person name="Strassmann J.E."/>
            <person name="Queller D.C."/>
            <person name="Kuspa A."/>
            <person name="Grigoriev I.V."/>
        </authorList>
    </citation>
    <scope>NUCLEOTIDE SEQUENCE [LARGE SCALE GENOMIC DNA]</scope>
    <source>
        <strain evidence="3">QSDP1</strain>
    </source>
</reference>
<dbReference type="OMA" id="TDNMDSD"/>
<evidence type="ECO:0000313" key="3">
    <source>
        <dbReference type="Proteomes" id="UP000001064"/>
    </source>
</evidence>